<sequence length="165" mass="18960">MKFGSIQVTKKMKDGECDHCEEPLELGSYYTTITIKARSKTGKHWFHNWRLHIKCLGIWLLAQLVARQDRRKKAGRPKGTGLKISPEDKKKRLALCKKRIRILQEVATCQLKDARLELLYQRFDTVIEEINAVGGPASINHRTTLNVPSTLMKLEYGRSLSGRTR</sequence>
<dbReference type="EMBL" id="LAZR01045817">
    <property type="protein sequence ID" value="KKK97973.1"/>
    <property type="molecule type" value="Genomic_DNA"/>
</dbReference>
<accession>A0A0F8ZVU4</accession>
<reference evidence="1" key="1">
    <citation type="journal article" date="2015" name="Nature">
        <title>Complex archaea that bridge the gap between prokaryotes and eukaryotes.</title>
        <authorList>
            <person name="Spang A."/>
            <person name="Saw J.H."/>
            <person name="Jorgensen S.L."/>
            <person name="Zaremba-Niedzwiedzka K."/>
            <person name="Martijn J."/>
            <person name="Lind A.E."/>
            <person name="van Eijk R."/>
            <person name="Schleper C."/>
            <person name="Guy L."/>
            <person name="Ettema T.J."/>
        </authorList>
    </citation>
    <scope>NUCLEOTIDE SEQUENCE</scope>
</reference>
<evidence type="ECO:0008006" key="2">
    <source>
        <dbReference type="Google" id="ProtNLM"/>
    </source>
</evidence>
<name>A0A0F8ZVU4_9ZZZZ</name>
<dbReference type="AlphaFoldDB" id="A0A0F8ZVU4"/>
<protein>
    <recommendedName>
        <fullName evidence="2">PARP-type domain-containing protein</fullName>
    </recommendedName>
</protein>
<proteinExistence type="predicted"/>
<comment type="caution">
    <text evidence="1">The sequence shown here is derived from an EMBL/GenBank/DDBJ whole genome shotgun (WGS) entry which is preliminary data.</text>
</comment>
<gene>
    <name evidence="1" type="ORF">LCGC14_2647410</name>
</gene>
<evidence type="ECO:0000313" key="1">
    <source>
        <dbReference type="EMBL" id="KKK97973.1"/>
    </source>
</evidence>
<organism evidence="1">
    <name type="scientific">marine sediment metagenome</name>
    <dbReference type="NCBI Taxonomy" id="412755"/>
    <lineage>
        <taxon>unclassified sequences</taxon>
        <taxon>metagenomes</taxon>
        <taxon>ecological metagenomes</taxon>
    </lineage>
</organism>